<gene>
    <name evidence="3" type="ORF">ACHAWU_000801</name>
</gene>
<dbReference type="AlphaFoldDB" id="A0ABD3MBE6"/>
<keyword evidence="2" id="KW-1133">Transmembrane helix</keyword>
<reference evidence="3 4" key="1">
    <citation type="submission" date="2024-10" db="EMBL/GenBank/DDBJ databases">
        <title>Updated reference genomes for cyclostephanoid diatoms.</title>
        <authorList>
            <person name="Roberts W.R."/>
            <person name="Alverson A.J."/>
        </authorList>
    </citation>
    <scope>NUCLEOTIDE SEQUENCE [LARGE SCALE GENOMIC DNA]</scope>
    <source>
        <strain evidence="3 4">AJA232-27</strain>
    </source>
</reference>
<feature type="compositionally biased region" description="Polar residues" evidence="1">
    <location>
        <begin position="63"/>
        <end position="72"/>
    </location>
</feature>
<proteinExistence type="predicted"/>
<comment type="caution">
    <text evidence="3">The sequence shown here is derived from an EMBL/GenBank/DDBJ whole genome shotgun (WGS) entry which is preliminary data.</text>
</comment>
<keyword evidence="4" id="KW-1185">Reference proteome</keyword>
<protein>
    <recommendedName>
        <fullName evidence="5">Letm1 RBD domain-containing protein</fullName>
    </recommendedName>
</protein>
<evidence type="ECO:0000256" key="2">
    <source>
        <dbReference type="SAM" id="Phobius"/>
    </source>
</evidence>
<evidence type="ECO:0008006" key="5">
    <source>
        <dbReference type="Google" id="ProtNLM"/>
    </source>
</evidence>
<feature type="transmembrane region" description="Helical" evidence="2">
    <location>
        <begin position="12"/>
        <end position="31"/>
    </location>
</feature>
<evidence type="ECO:0000313" key="4">
    <source>
        <dbReference type="Proteomes" id="UP001530293"/>
    </source>
</evidence>
<sequence length="501" mass="54908">MHPPNNNPVHRSTLSVIVGLFVFIVASSSPFNNHDGQYVLVSASAIAPPTMATSRSNKKREPSTSVSSSAAMTDNMEIVMTSSTSSVASVTQMPADEIILSALNNSDNDEADTSTSTSSTSSNPIAQLFTYMKDTAVNFKNGLGQMNSDHRRCNAIRAKQRDYVKTTISSSSSRPRGIKGIQIGGISYEEYDFLKKGLIDRNKLFAVVVVSLCLPNYFVYYLWSFPDMMPSPFAKRKDTNEISRERCHAVITTLLDIERGARVAPWSSKLNPFGRKATERAMERLDSLIGMGCTHMMENGAHGPNGGKMLLEKLKPYLYTSQPLSKQQRLLLSGNIFPKQFMKGLAKAISADPLNKGSSPFGIGPIKHIESVTLADEFLVDQEIDLDSINSALLEEACSARLIGGPGWTDEERRVALMSWLHETEITPREMTKKKDTVEVGGVDIGRGGDDGGGDNNVLHFNGNLARAALMCYNAVDATRDSRADSRLLRSMYQGQQKSIE</sequence>
<name>A0ABD3MBE6_9STRA</name>
<evidence type="ECO:0000313" key="3">
    <source>
        <dbReference type="EMBL" id="KAL3759502.1"/>
    </source>
</evidence>
<keyword evidence="2" id="KW-0812">Transmembrane</keyword>
<accession>A0ABD3MBE6</accession>
<feature type="region of interest" description="Disordered" evidence="1">
    <location>
        <begin position="50"/>
        <end position="72"/>
    </location>
</feature>
<keyword evidence="2" id="KW-0472">Membrane</keyword>
<organism evidence="3 4">
    <name type="scientific">Discostella pseudostelligera</name>
    <dbReference type="NCBI Taxonomy" id="259834"/>
    <lineage>
        <taxon>Eukaryota</taxon>
        <taxon>Sar</taxon>
        <taxon>Stramenopiles</taxon>
        <taxon>Ochrophyta</taxon>
        <taxon>Bacillariophyta</taxon>
        <taxon>Coscinodiscophyceae</taxon>
        <taxon>Thalassiosirophycidae</taxon>
        <taxon>Stephanodiscales</taxon>
        <taxon>Stephanodiscaceae</taxon>
        <taxon>Discostella</taxon>
    </lineage>
</organism>
<evidence type="ECO:0000256" key="1">
    <source>
        <dbReference type="SAM" id="MobiDB-lite"/>
    </source>
</evidence>
<dbReference type="EMBL" id="JALLBG020000200">
    <property type="protein sequence ID" value="KAL3759502.1"/>
    <property type="molecule type" value="Genomic_DNA"/>
</dbReference>
<dbReference type="Proteomes" id="UP001530293">
    <property type="component" value="Unassembled WGS sequence"/>
</dbReference>
<feature type="transmembrane region" description="Helical" evidence="2">
    <location>
        <begin position="204"/>
        <end position="223"/>
    </location>
</feature>